<keyword evidence="2" id="KW-1185">Reference proteome</keyword>
<gene>
    <name evidence="1" type="ORF">DM860_017327</name>
</gene>
<evidence type="ECO:0000313" key="1">
    <source>
        <dbReference type="EMBL" id="RAL43584.1"/>
    </source>
</evidence>
<comment type="caution">
    <text evidence="1">The sequence shown here is derived from an EMBL/GenBank/DDBJ whole genome shotgun (WGS) entry which is preliminary data.</text>
</comment>
<dbReference type="Proteomes" id="UP000249390">
    <property type="component" value="Unassembled WGS sequence"/>
</dbReference>
<dbReference type="EMBL" id="NQVE01000154">
    <property type="protein sequence ID" value="RAL43584.1"/>
    <property type="molecule type" value="Genomic_DNA"/>
</dbReference>
<proteinExistence type="predicted"/>
<evidence type="ECO:0000313" key="2">
    <source>
        <dbReference type="Proteomes" id="UP000249390"/>
    </source>
</evidence>
<reference evidence="1 2" key="1">
    <citation type="submission" date="2018-06" db="EMBL/GenBank/DDBJ databases">
        <title>The Genome of Cuscuta australis (Dodder) Provides Insight into the Evolution of Plant Parasitism.</title>
        <authorList>
            <person name="Liu H."/>
        </authorList>
    </citation>
    <scope>NUCLEOTIDE SEQUENCE [LARGE SCALE GENOMIC DNA]</scope>
    <source>
        <strain evidence="2">cv. Yunnan</strain>
        <tissue evidence="1">Vines</tissue>
    </source>
</reference>
<accession>A0A328DDF3</accession>
<protein>
    <submittedName>
        <fullName evidence="1">Uncharacterized protein</fullName>
    </submittedName>
</protein>
<name>A0A328DDF3_9ASTE</name>
<organism evidence="1 2">
    <name type="scientific">Cuscuta australis</name>
    <dbReference type="NCBI Taxonomy" id="267555"/>
    <lineage>
        <taxon>Eukaryota</taxon>
        <taxon>Viridiplantae</taxon>
        <taxon>Streptophyta</taxon>
        <taxon>Embryophyta</taxon>
        <taxon>Tracheophyta</taxon>
        <taxon>Spermatophyta</taxon>
        <taxon>Magnoliopsida</taxon>
        <taxon>eudicotyledons</taxon>
        <taxon>Gunneridae</taxon>
        <taxon>Pentapetalae</taxon>
        <taxon>asterids</taxon>
        <taxon>lamiids</taxon>
        <taxon>Solanales</taxon>
        <taxon>Convolvulaceae</taxon>
        <taxon>Cuscuteae</taxon>
        <taxon>Cuscuta</taxon>
        <taxon>Cuscuta subgen. Grammica</taxon>
        <taxon>Cuscuta sect. Cleistogrammica</taxon>
    </lineage>
</organism>
<sequence>MNMRTPAMMRLRFEEQRNLSNQLIIMCISYHRSSPNLNDRCDFPCLHRSIARRSFPPVCPRLPPTLNLRFSAAGVLSQSQNSTAALIAVGGSLVYTGMKQSHNKLEN</sequence>
<dbReference type="AlphaFoldDB" id="A0A328DDF3"/>